<reference evidence="5 6" key="1">
    <citation type="journal article" date="2013" name="Stand. Genomic Sci.">
        <title>Genomic Encyclopedia of Type Strains, Phase I: The one thousand microbial genomes (KMG-I) project.</title>
        <authorList>
            <person name="Kyrpides N.C."/>
            <person name="Woyke T."/>
            <person name="Eisen J.A."/>
            <person name="Garrity G."/>
            <person name="Lilburn T.G."/>
            <person name="Beck B.J."/>
            <person name="Whitman W.B."/>
            <person name="Hugenholtz P."/>
            <person name="Klenk H.P."/>
        </authorList>
    </citation>
    <scope>NUCLEOTIDE SEQUENCE [LARGE SCALE GENOMIC DNA]</scope>
    <source>
        <strain evidence="5 6">DSM 13484</strain>
    </source>
</reference>
<dbReference type="Pfam" id="PF02668">
    <property type="entry name" value="TauD"/>
    <property type="match status" value="1"/>
</dbReference>
<dbReference type="AlphaFoldDB" id="A0A562STG2"/>
<gene>
    <name evidence="5" type="ORF">LX66_4937</name>
</gene>
<dbReference type="InterPro" id="IPR042098">
    <property type="entry name" value="TauD-like_sf"/>
</dbReference>
<keyword evidence="2" id="KW-0560">Oxidoreductase</keyword>
<dbReference type="InterPro" id="IPR050411">
    <property type="entry name" value="AlphaKG_dependent_hydroxylases"/>
</dbReference>
<dbReference type="Proteomes" id="UP000316778">
    <property type="component" value="Unassembled WGS sequence"/>
</dbReference>
<comment type="cofactor">
    <cofactor evidence="1">
        <name>Fe(2+)</name>
        <dbReference type="ChEBI" id="CHEBI:29033"/>
    </cofactor>
</comment>
<dbReference type="RefSeq" id="WP_145718331.1">
    <property type="nucleotide sequence ID" value="NZ_BAAAFY010000002.1"/>
</dbReference>
<sequence>MTAPHSTNRENGGLPLMITPGMEGTDLVEWIRKHERRLENDLLRHGGILFRGFRVETVEHFNQVIKCFTDTPIPYMFRSSPREELDRSVKNIYRSTSYPNERSINMHNESSYSRAWGMKIAFCCLRPALEGGETPLADSRKVLKDISPDLVSKFRSKGVKYRRNLSAGLGMPWQEVFQTPVKQDVAEICRKYDIQFEFRDEDLVIEWVKPAIYKHPVSGDETWFNHVFFFHRFSRYEELDMQPGETLPQEYLSSETFFGDGAEITYEEYLDIRNAYERNRVVFPYEKGDIIFLDNMLVAHGRNPYRGERTIATAIMEPAYDSQ</sequence>
<keyword evidence="6" id="KW-1185">Reference proteome</keyword>
<dbReference type="PANTHER" id="PTHR10696:SF56">
    <property type="entry name" value="TAUD_TFDA-LIKE DOMAIN-CONTAINING PROTEIN"/>
    <property type="match status" value="1"/>
</dbReference>
<protein>
    <submittedName>
        <fullName evidence="5">Alpha-ketoglutarate-dependent taurine dioxygenase</fullName>
    </submittedName>
</protein>
<dbReference type="GO" id="GO:0016706">
    <property type="term" value="F:2-oxoglutarate-dependent dioxygenase activity"/>
    <property type="evidence" value="ECO:0007669"/>
    <property type="project" value="UniProtKB-ARBA"/>
</dbReference>
<dbReference type="PANTHER" id="PTHR10696">
    <property type="entry name" value="GAMMA-BUTYROBETAINE HYDROXYLASE-RELATED"/>
    <property type="match status" value="1"/>
</dbReference>
<evidence type="ECO:0000313" key="5">
    <source>
        <dbReference type="EMBL" id="TWI84567.1"/>
    </source>
</evidence>
<dbReference type="InterPro" id="IPR003819">
    <property type="entry name" value="TauD/TfdA-like"/>
</dbReference>
<evidence type="ECO:0000256" key="2">
    <source>
        <dbReference type="ARBA" id="ARBA00023002"/>
    </source>
</evidence>
<keyword evidence="3" id="KW-0045">Antibiotic biosynthesis</keyword>
<evidence type="ECO:0000256" key="3">
    <source>
        <dbReference type="ARBA" id="ARBA00023194"/>
    </source>
</evidence>
<keyword evidence="5" id="KW-0223">Dioxygenase</keyword>
<evidence type="ECO:0000313" key="6">
    <source>
        <dbReference type="Proteomes" id="UP000316778"/>
    </source>
</evidence>
<comment type="caution">
    <text evidence="5">The sequence shown here is derived from an EMBL/GenBank/DDBJ whole genome shotgun (WGS) entry which is preliminary data.</text>
</comment>
<proteinExistence type="predicted"/>
<organism evidence="5 6">
    <name type="scientific">Chitinophaga japonensis</name>
    <name type="common">Flexibacter japonensis</name>
    <dbReference type="NCBI Taxonomy" id="104662"/>
    <lineage>
        <taxon>Bacteria</taxon>
        <taxon>Pseudomonadati</taxon>
        <taxon>Bacteroidota</taxon>
        <taxon>Chitinophagia</taxon>
        <taxon>Chitinophagales</taxon>
        <taxon>Chitinophagaceae</taxon>
        <taxon>Chitinophaga</taxon>
    </lineage>
</organism>
<evidence type="ECO:0000256" key="1">
    <source>
        <dbReference type="ARBA" id="ARBA00001954"/>
    </source>
</evidence>
<dbReference type="GO" id="GO:0017000">
    <property type="term" value="P:antibiotic biosynthetic process"/>
    <property type="evidence" value="ECO:0007669"/>
    <property type="project" value="UniProtKB-KW"/>
</dbReference>
<evidence type="ECO:0000259" key="4">
    <source>
        <dbReference type="Pfam" id="PF02668"/>
    </source>
</evidence>
<dbReference type="SUPFAM" id="SSF51197">
    <property type="entry name" value="Clavaminate synthase-like"/>
    <property type="match status" value="1"/>
</dbReference>
<accession>A0A562STG2</accession>
<dbReference type="Gene3D" id="3.60.130.10">
    <property type="entry name" value="Clavaminate synthase-like"/>
    <property type="match status" value="1"/>
</dbReference>
<name>A0A562STG2_CHIJA</name>
<dbReference type="EMBL" id="VLLG01000005">
    <property type="protein sequence ID" value="TWI84567.1"/>
    <property type="molecule type" value="Genomic_DNA"/>
</dbReference>
<dbReference type="OrthoDB" id="9769888at2"/>
<feature type="domain" description="TauD/TfdA-like" evidence="4">
    <location>
        <begin position="21"/>
        <end position="311"/>
    </location>
</feature>